<proteinExistence type="predicted"/>
<reference evidence="3 4" key="1">
    <citation type="journal article" date="2018" name="PLoS Genet.">
        <title>Population sequencing reveals clonal diversity and ancestral inbreeding in the grapevine cultivar Chardonnay.</title>
        <authorList>
            <person name="Roach M.J."/>
            <person name="Johnson D.L."/>
            <person name="Bohlmann J."/>
            <person name="van Vuuren H.J."/>
            <person name="Jones S.J."/>
            <person name="Pretorius I.S."/>
            <person name="Schmidt S.A."/>
            <person name="Borneman A.R."/>
        </authorList>
    </citation>
    <scope>NUCLEOTIDE SEQUENCE [LARGE SCALE GENOMIC DNA]</scope>
    <source>
        <strain evidence="4">cv. Chardonnay</strain>
        <tissue evidence="3">Leaf</tissue>
    </source>
</reference>
<dbReference type="Gene3D" id="3.10.10.10">
    <property type="entry name" value="HIV Type 1 Reverse Transcriptase, subunit A, domain 1"/>
    <property type="match status" value="1"/>
</dbReference>
<comment type="caution">
    <text evidence="3">The sequence shown here is derived from an EMBL/GenBank/DDBJ whole genome shotgun (WGS) entry which is preliminary data.</text>
</comment>
<dbReference type="CDD" id="cd01647">
    <property type="entry name" value="RT_LTR"/>
    <property type="match status" value="1"/>
</dbReference>
<name>A0A438F9U7_VITVI</name>
<dbReference type="PANTHER" id="PTHR24559">
    <property type="entry name" value="TRANSPOSON TY3-I GAG-POL POLYPROTEIN"/>
    <property type="match status" value="1"/>
</dbReference>
<dbReference type="Pfam" id="PF00078">
    <property type="entry name" value="RVT_1"/>
    <property type="match status" value="1"/>
</dbReference>
<dbReference type="Proteomes" id="UP000288805">
    <property type="component" value="Unassembled WGS sequence"/>
</dbReference>
<feature type="region of interest" description="Disordered" evidence="1">
    <location>
        <begin position="131"/>
        <end position="151"/>
    </location>
</feature>
<dbReference type="AlphaFoldDB" id="A0A438F9U7"/>
<dbReference type="PANTHER" id="PTHR24559:SF457">
    <property type="entry name" value="RNA-DIRECTED DNA POLYMERASE HOMOLOG"/>
    <property type="match status" value="1"/>
</dbReference>
<dbReference type="EMBL" id="QGNW01001072">
    <property type="protein sequence ID" value="RVW56730.1"/>
    <property type="molecule type" value="Genomic_DNA"/>
</dbReference>
<dbReference type="Gene3D" id="3.30.70.270">
    <property type="match status" value="2"/>
</dbReference>
<dbReference type="SUPFAM" id="SSF56672">
    <property type="entry name" value="DNA/RNA polymerases"/>
    <property type="match status" value="1"/>
</dbReference>
<evidence type="ECO:0000313" key="3">
    <source>
        <dbReference type="EMBL" id="RVW56730.1"/>
    </source>
</evidence>
<gene>
    <name evidence="3" type="primary">TY3B-I_266</name>
    <name evidence="3" type="ORF">CK203_095703</name>
</gene>
<evidence type="ECO:0000256" key="1">
    <source>
        <dbReference type="SAM" id="MobiDB-lite"/>
    </source>
</evidence>
<evidence type="ECO:0000313" key="4">
    <source>
        <dbReference type="Proteomes" id="UP000288805"/>
    </source>
</evidence>
<sequence length="496" mass="56818">MFVYFELVLQISHNEDDPFLTGFTFDEIDKIFQPELASPFDLFGVSAIEVAVEIQTALALEFSKNAMVVDDLFEGIVNLVEKAFDFVDPSLSFDVLSGFVFLSNDVHDSSFMDLSIFKYLSVPYDEIVQHDSDDDSSSASNSGPIDQKVSPATRDTNVVDFGQSYLDLFVWSYEDMSSLNLSIVQHRLPLLPHAKLVKQKLRQLHPLVEYPKWLANVTLVPKNDGNVRVCVDFRDFNKVSPKDDFPLPHIDMLIDSTIGHSMLSFMDKFFGYNQILMALENMEKTSFITKWGTYYCIVMPFGLKNTGTTYQRAIATLFHDMMHQDVEFRLRLNPNKCTFRVTSGKLLGYMVSERVIEADLDKIRAIFDMPIPRTEREIRGFLGRLQYISRFIAKLTHICVPIFRLLRKSQPTVWDDQCQRAFERIREYLLSPPVLVSPTPGRPLLLYLAIDDDFPDEDVAIVTSLLGWHMYFDGVANHSGYGISVFVDIPSWRPHS</sequence>
<dbReference type="InterPro" id="IPR043128">
    <property type="entry name" value="Rev_trsase/Diguanyl_cyclase"/>
</dbReference>
<evidence type="ECO:0000259" key="2">
    <source>
        <dbReference type="Pfam" id="PF00078"/>
    </source>
</evidence>
<dbReference type="FunFam" id="3.30.70.270:FF:000020">
    <property type="entry name" value="Transposon Tf2-6 polyprotein-like Protein"/>
    <property type="match status" value="1"/>
</dbReference>
<feature type="domain" description="Reverse transcriptase" evidence="2">
    <location>
        <begin position="220"/>
        <end position="323"/>
    </location>
</feature>
<dbReference type="InterPro" id="IPR000477">
    <property type="entry name" value="RT_dom"/>
</dbReference>
<organism evidence="3 4">
    <name type="scientific">Vitis vinifera</name>
    <name type="common">Grape</name>
    <dbReference type="NCBI Taxonomy" id="29760"/>
    <lineage>
        <taxon>Eukaryota</taxon>
        <taxon>Viridiplantae</taxon>
        <taxon>Streptophyta</taxon>
        <taxon>Embryophyta</taxon>
        <taxon>Tracheophyta</taxon>
        <taxon>Spermatophyta</taxon>
        <taxon>Magnoliopsida</taxon>
        <taxon>eudicotyledons</taxon>
        <taxon>Gunneridae</taxon>
        <taxon>Pentapetalae</taxon>
        <taxon>rosids</taxon>
        <taxon>Vitales</taxon>
        <taxon>Vitaceae</taxon>
        <taxon>Viteae</taxon>
        <taxon>Vitis</taxon>
    </lineage>
</organism>
<dbReference type="InterPro" id="IPR053134">
    <property type="entry name" value="RNA-dir_DNA_polymerase"/>
</dbReference>
<protein>
    <submittedName>
        <fullName evidence="3">Transposon Ty3-I Gag-Pol polyprotein</fullName>
    </submittedName>
</protein>
<accession>A0A438F9U7</accession>
<dbReference type="InterPro" id="IPR043502">
    <property type="entry name" value="DNA/RNA_pol_sf"/>
</dbReference>